<gene>
    <name evidence="1" type="ORF">FH608_051045</name>
</gene>
<keyword evidence="2" id="KW-1185">Reference proteome</keyword>
<proteinExistence type="predicted"/>
<comment type="caution">
    <text evidence="1">The sequence shown here is derived from an EMBL/GenBank/DDBJ whole genome shotgun (WGS) entry which is preliminary data.</text>
</comment>
<dbReference type="Proteomes" id="UP000312512">
    <property type="component" value="Unassembled WGS sequence"/>
</dbReference>
<organism evidence="1 2">
    <name type="scientific">Nonomuraea phyllanthi</name>
    <dbReference type="NCBI Taxonomy" id="2219224"/>
    <lineage>
        <taxon>Bacteria</taxon>
        <taxon>Bacillati</taxon>
        <taxon>Actinomycetota</taxon>
        <taxon>Actinomycetes</taxon>
        <taxon>Streptosporangiales</taxon>
        <taxon>Streptosporangiaceae</taxon>
        <taxon>Nonomuraea</taxon>
    </lineage>
</organism>
<sequence length="150" mass="16665">MGYAVVGLWLLALCSGCGTQWLPTKLQADATALYEVRSIGKLVAQTAIELGYEGAVQITDILVLDLAKPVYQEALDTAHDRLRKQGWKDVGNRSDVIDMESSKWAKTYLEMGSMEMLEQYEATQKPEIIKKLKDDPSHNVYLVVSLTKSG</sequence>
<dbReference type="EMBL" id="VDLX02000049">
    <property type="protein sequence ID" value="KAB8181296.1"/>
    <property type="molecule type" value="Genomic_DNA"/>
</dbReference>
<dbReference type="RefSeq" id="WP_139638454.1">
    <property type="nucleotide sequence ID" value="NZ_VDLX02000049.1"/>
</dbReference>
<reference evidence="1 2" key="1">
    <citation type="submission" date="2019-10" db="EMBL/GenBank/DDBJ databases">
        <title>Nonomuraea sp. nov., isolated from Phyllanthus amarus.</title>
        <authorList>
            <person name="Klykleung N."/>
            <person name="Tanasupawat S."/>
        </authorList>
    </citation>
    <scope>NUCLEOTIDE SEQUENCE [LARGE SCALE GENOMIC DNA]</scope>
    <source>
        <strain evidence="1 2">PA1-10</strain>
    </source>
</reference>
<dbReference type="AlphaFoldDB" id="A0A5C4URB5"/>
<name>A0A5C4URB5_9ACTN</name>
<protein>
    <submittedName>
        <fullName evidence="1">Uncharacterized protein</fullName>
    </submittedName>
</protein>
<accession>A0A5C4URB5</accession>
<dbReference type="OrthoDB" id="3541634at2"/>
<evidence type="ECO:0000313" key="2">
    <source>
        <dbReference type="Proteomes" id="UP000312512"/>
    </source>
</evidence>
<evidence type="ECO:0000313" key="1">
    <source>
        <dbReference type="EMBL" id="KAB8181296.1"/>
    </source>
</evidence>